<dbReference type="RefSeq" id="WP_189038538.1">
    <property type="nucleotide sequence ID" value="NZ_BMMP01000013.1"/>
</dbReference>
<feature type="DNA-binding region" description="H-T-H motif" evidence="5">
    <location>
        <begin position="31"/>
        <end position="50"/>
    </location>
</feature>
<evidence type="ECO:0000313" key="7">
    <source>
        <dbReference type="EMBL" id="GGO53347.1"/>
    </source>
</evidence>
<dbReference type="PANTHER" id="PTHR30055:SF228">
    <property type="entry name" value="TRANSCRIPTIONAL REGULATOR-RELATED"/>
    <property type="match status" value="1"/>
</dbReference>
<dbReference type="Proteomes" id="UP000631535">
    <property type="component" value="Unassembled WGS sequence"/>
</dbReference>
<dbReference type="Pfam" id="PF00440">
    <property type="entry name" value="TetR_N"/>
    <property type="match status" value="1"/>
</dbReference>
<name>A0ABQ2MKP4_9ACTN</name>
<keyword evidence="8" id="KW-1185">Reference proteome</keyword>
<accession>A0ABQ2MKP4</accession>
<keyword evidence="4" id="KW-0804">Transcription</keyword>
<dbReference type="PANTHER" id="PTHR30055">
    <property type="entry name" value="HTH-TYPE TRANSCRIPTIONAL REGULATOR RUTR"/>
    <property type="match status" value="1"/>
</dbReference>
<proteinExistence type="predicted"/>
<organism evidence="7 8">
    <name type="scientific">Streptomyces daqingensis</name>
    <dbReference type="NCBI Taxonomy" id="1472640"/>
    <lineage>
        <taxon>Bacteria</taxon>
        <taxon>Bacillati</taxon>
        <taxon>Actinomycetota</taxon>
        <taxon>Actinomycetes</taxon>
        <taxon>Kitasatosporales</taxon>
        <taxon>Streptomycetaceae</taxon>
        <taxon>Streptomyces</taxon>
    </lineage>
</organism>
<comment type="caution">
    <text evidence="7">The sequence shown here is derived from an EMBL/GenBank/DDBJ whole genome shotgun (WGS) entry which is preliminary data.</text>
</comment>
<keyword evidence="2" id="KW-0805">Transcription regulation</keyword>
<sequence length="196" mass="20954">MPRQVDHELRRSRIADAVCLLADENGLEGVTLRDVAARAGVSMGAVQRCFATKEQMLVFAVRHVGARVRSRSDARLASSPAQSVRSALGHALSEMSLLREENRGEARVWLAFVAKAAVSPPLAAELRSGYAQFHDTVAALLREAAGAADPHVQARTLLALADGLTTHVLVGHLSEEAAREALDAHLRSLWNDAPGG</sequence>
<dbReference type="EMBL" id="BMMP01000013">
    <property type="protein sequence ID" value="GGO53347.1"/>
    <property type="molecule type" value="Genomic_DNA"/>
</dbReference>
<keyword evidence="1" id="KW-0678">Repressor</keyword>
<evidence type="ECO:0000259" key="6">
    <source>
        <dbReference type="PROSITE" id="PS50977"/>
    </source>
</evidence>
<feature type="domain" description="HTH tetR-type" evidence="6">
    <location>
        <begin position="8"/>
        <end position="68"/>
    </location>
</feature>
<evidence type="ECO:0000256" key="1">
    <source>
        <dbReference type="ARBA" id="ARBA00022491"/>
    </source>
</evidence>
<dbReference type="PROSITE" id="PS50977">
    <property type="entry name" value="HTH_TETR_2"/>
    <property type="match status" value="1"/>
</dbReference>
<evidence type="ECO:0000313" key="8">
    <source>
        <dbReference type="Proteomes" id="UP000631535"/>
    </source>
</evidence>
<evidence type="ECO:0000256" key="3">
    <source>
        <dbReference type="ARBA" id="ARBA00023125"/>
    </source>
</evidence>
<protein>
    <recommendedName>
        <fullName evidence="6">HTH tetR-type domain-containing protein</fullName>
    </recommendedName>
</protein>
<gene>
    <name evidence="7" type="ORF">GCM10012287_39720</name>
</gene>
<dbReference type="InterPro" id="IPR001647">
    <property type="entry name" value="HTH_TetR"/>
</dbReference>
<dbReference type="Pfam" id="PF13977">
    <property type="entry name" value="TetR_C_6"/>
    <property type="match status" value="1"/>
</dbReference>
<dbReference type="Gene3D" id="1.10.357.10">
    <property type="entry name" value="Tetracycline Repressor, domain 2"/>
    <property type="match status" value="1"/>
</dbReference>
<dbReference type="InterPro" id="IPR050109">
    <property type="entry name" value="HTH-type_TetR-like_transc_reg"/>
</dbReference>
<dbReference type="InterPro" id="IPR036271">
    <property type="entry name" value="Tet_transcr_reg_TetR-rel_C_sf"/>
</dbReference>
<dbReference type="SUPFAM" id="SSF48498">
    <property type="entry name" value="Tetracyclin repressor-like, C-terminal domain"/>
    <property type="match status" value="1"/>
</dbReference>
<evidence type="ECO:0000256" key="2">
    <source>
        <dbReference type="ARBA" id="ARBA00023015"/>
    </source>
</evidence>
<evidence type="ECO:0000256" key="4">
    <source>
        <dbReference type="ARBA" id="ARBA00023163"/>
    </source>
</evidence>
<reference evidence="8" key="1">
    <citation type="journal article" date="2019" name="Int. J. Syst. Evol. Microbiol.">
        <title>The Global Catalogue of Microorganisms (GCM) 10K type strain sequencing project: providing services to taxonomists for standard genome sequencing and annotation.</title>
        <authorList>
            <consortium name="The Broad Institute Genomics Platform"/>
            <consortium name="The Broad Institute Genome Sequencing Center for Infectious Disease"/>
            <person name="Wu L."/>
            <person name="Ma J."/>
        </authorList>
    </citation>
    <scope>NUCLEOTIDE SEQUENCE [LARGE SCALE GENOMIC DNA]</scope>
    <source>
        <strain evidence="8">CGMCC 4.7178</strain>
    </source>
</reference>
<dbReference type="InterPro" id="IPR009057">
    <property type="entry name" value="Homeodomain-like_sf"/>
</dbReference>
<evidence type="ECO:0000256" key="5">
    <source>
        <dbReference type="PROSITE-ProRule" id="PRU00335"/>
    </source>
</evidence>
<dbReference type="SUPFAM" id="SSF46689">
    <property type="entry name" value="Homeodomain-like"/>
    <property type="match status" value="1"/>
</dbReference>
<dbReference type="InterPro" id="IPR039538">
    <property type="entry name" value="BetI_C"/>
</dbReference>
<keyword evidence="3 5" id="KW-0238">DNA-binding</keyword>